<dbReference type="GO" id="GO:0008641">
    <property type="term" value="F:ubiquitin-like modifier activating enzyme activity"/>
    <property type="evidence" value="ECO:0007669"/>
    <property type="project" value="InterPro"/>
</dbReference>
<comment type="caution">
    <text evidence="1">The sequence shown here is derived from an EMBL/GenBank/DDBJ whole genome shotgun (WGS) entry which is preliminary data.</text>
</comment>
<evidence type="ECO:0000313" key="1">
    <source>
        <dbReference type="EMBL" id="KAA2255236.1"/>
    </source>
</evidence>
<dbReference type="RefSeq" id="WP_149852990.1">
    <property type="nucleotide sequence ID" value="NZ_VUOB01000058.1"/>
</dbReference>
<sequence>MSDDARRLVADDPIISDCSTMPAACLRMQADIHQDAQLDRTVGVLGLGAIGAEVTTQLLRYGVARISGQDPRTIAGRLGPTIGAAFADRFEHDDRVTVHNGGFDEPGIAELVDSVDLIVAAVETHSPTLLHLVNGAAIAAGKPWLPVYLDDSDDLEMVVGPFVWPGVSPCYNEYEIQHEVSRALRGDYLLGKEAHDRIAVDETVRLLPSHAGLAASWAVAAALPYLVDGSSFLAGKAIRLDMARLEVTTERVVRLPDCPACSGSRPGHGHPFL</sequence>
<dbReference type="InterPro" id="IPR035985">
    <property type="entry name" value="Ubiquitin-activating_enz"/>
</dbReference>
<dbReference type="SUPFAM" id="SSF69572">
    <property type="entry name" value="Activating enzymes of the ubiquitin-like proteins"/>
    <property type="match status" value="1"/>
</dbReference>
<dbReference type="NCBIfam" id="TIGR03882">
    <property type="entry name" value="cyclo_dehyd_2"/>
    <property type="match status" value="1"/>
</dbReference>
<accession>A0A5B2WXM6</accession>
<reference evidence="1 2" key="1">
    <citation type="submission" date="2019-09" db="EMBL/GenBank/DDBJ databases">
        <title>Goodfellowia gen. nov., a new genus of the Pseudonocardineae related to Actinoalloteichus, containing Goodfellowia coeruleoviolacea gen. nov., comb. nov. gen. nov., comb. nov.</title>
        <authorList>
            <person name="Labeda D."/>
        </authorList>
    </citation>
    <scope>NUCLEOTIDE SEQUENCE [LARGE SCALE GENOMIC DNA]</scope>
    <source>
        <strain evidence="1 2">AN110305</strain>
    </source>
</reference>
<dbReference type="Proteomes" id="UP000323454">
    <property type="component" value="Unassembled WGS sequence"/>
</dbReference>
<name>A0A5B2WXM6_9PSEU</name>
<dbReference type="EMBL" id="VUOB01000058">
    <property type="protein sequence ID" value="KAA2255236.1"/>
    <property type="molecule type" value="Genomic_DNA"/>
</dbReference>
<organism evidence="1 2">
    <name type="scientific">Solihabitans fulvus</name>
    <dbReference type="NCBI Taxonomy" id="1892852"/>
    <lineage>
        <taxon>Bacteria</taxon>
        <taxon>Bacillati</taxon>
        <taxon>Actinomycetota</taxon>
        <taxon>Actinomycetes</taxon>
        <taxon>Pseudonocardiales</taxon>
        <taxon>Pseudonocardiaceae</taxon>
        <taxon>Solihabitans</taxon>
    </lineage>
</organism>
<proteinExistence type="predicted"/>
<protein>
    <submittedName>
        <fullName evidence="1">TOMM leader peptide-binding protein</fullName>
    </submittedName>
</protein>
<gene>
    <name evidence="1" type="ORF">F0L68_28880</name>
</gene>
<dbReference type="Gene3D" id="3.40.50.720">
    <property type="entry name" value="NAD(P)-binding Rossmann-like Domain"/>
    <property type="match status" value="1"/>
</dbReference>
<reference evidence="1 2" key="2">
    <citation type="submission" date="2019-09" db="EMBL/GenBank/DDBJ databases">
        <authorList>
            <person name="Jin C."/>
        </authorList>
    </citation>
    <scope>NUCLEOTIDE SEQUENCE [LARGE SCALE GENOMIC DNA]</scope>
    <source>
        <strain evidence="1 2">AN110305</strain>
    </source>
</reference>
<dbReference type="OrthoDB" id="2379922at2"/>
<evidence type="ECO:0000313" key="2">
    <source>
        <dbReference type="Proteomes" id="UP000323454"/>
    </source>
</evidence>
<dbReference type="AlphaFoldDB" id="A0A5B2WXM6"/>
<keyword evidence="2" id="KW-1185">Reference proteome</keyword>
<dbReference type="InterPro" id="IPR022291">
    <property type="entry name" value="Bacteriocin_synth_cyclodeHase"/>
</dbReference>